<dbReference type="PANTHER" id="PTHR34115:SF17">
    <property type="entry name" value="PROTEIN, PUTATIVE-RELATED"/>
    <property type="match status" value="1"/>
</dbReference>
<feature type="transmembrane region" description="Helical" evidence="1">
    <location>
        <begin position="31"/>
        <end position="49"/>
    </location>
</feature>
<protein>
    <submittedName>
        <fullName evidence="2">Uncharacterized protein</fullName>
    </submittedName>
</protein>
<dbReference type="Proteomes" id="UP000501690">
    <property type="component" value="Linkage Group LG11"/>
</dbReference>
<organism evidence="2 3">
    <name type="scientific">Vigna unguiculata</name>
    <name type="common">Cowpea</name>
    <dbReference type="NCBI Taxonomy" id="3917"/>
    <lineage>
        <taxon>Eukaryota</taxon>
        <taxon>Viridiplantae</taxon>
        <taxon>Streptophyta</taxon>
        <taxon>Embryophyta</taxon>
        <taxon>Tracheophyta</taxon>
        <taxon>Spermatophyta</taxon>
        <taxon>Magnoliopsida</taxon>
        <taxon>eudicotyledons</taxon>
        <taxon>Gunneridae</taxon>
        <taxon>Pentapetalae</taxon>
        <taxon>rosids</taxon>
        <taxon>fabids</taxon>
        <taxon>Fabales</taxon>
        <taxon>Fabaceae</taxon>
        <taxon>Papilionoideae</taxon>
        <taxon>50 kb inversion clade</taxon>
        <taxon>NPAAA clade</taxon>
        <taxon>indigoferoid/millettioid clade</taxon>
        <taxon>Phaseoleae</taxon>
        <taxon>Vigna</taxon>
    </lineage>
</organism>
<dbReference type="PANTHER" id="PTHR34115">
    <property type="entry name" value="PROTEIN, PUTATIVE-RELATED"/>
    <property type="match status" value="1"/>
</dbReference>
<dbReference type="EMBL" id="CP039355">
    <property type="protein sequence ID" value="QCE13898.1"/>
    <property type="molecule type" value="Genomic_DNA"/>
</dbReference>
<reference evidence="2 3" key="1">
    <citation type="submission" date="2019-04" db="EMBL/GenBank/DDBJ databases">
        <title>An improved genome assembly and genetic linkage map for asparagus bean, Vigna unguiculata ssp. sesquipedialis.</title>
        <authorList>
            <person name="Xia Q."/>
            <person name="Zhang R."/>
            <person name="Dong Y."/>
        </authorList>
    </citation>
    <scope>NUCLEOTIDE SEQUENCE [LARGE SCALE GENOMIC DNA]</scope>
    <source>
        <tissue evidence="2">Leaf</tissue>
    </source>
</reference>
<keyword evidence="3" id="KW-1185">Reference proteome</keyword>
<dbReference type="AlphaFoldDB" id="A0A4D6NKK3"/>
<evidence type="ECO:0000256" key="1">
    <source>
        <dbReference type="SAM" id="Phobius"/>
    </source>
</evidence>
<keyword evidence="1" id="KW-0812">Transmembrane</keyword>
<evidence type="ECO:0000313" key="3">
    <source>
        <dbReference type="Proteomes" id="UP000501690"/>
    </source>
</evidence>
<gene>
    <name evidence="2" type="ORF">DEO72_LG11g896</name>
</gene>
<proteinExistence type="predicted"/>
<feature type="transmembrane region" description="Helical" evidence="1">
    <location>
        <begin position="56"/>
        <end position="77"/>
    </location>
</feature>
<name>A0A4D6NKK3_VIGUN</name>
<keyword evidence="1" id="KW-1133">Transmembrane helix</keyword>
<dbReference type="InterPro" id="IPR053258">
    <property type="entry name" value="Ca-permeable_cation_channel"/>
</dbReference>
<keyword evidence="1" id="KW-0472">Membrane</keyword>
<feature type="transmembrane region" description="Helical" evidence="1">
    <location>
        <begin position="83"/>
        <end position="102"/>
    </location>
</feature>
<accession>A0A4D6NKK3</accession>
<sequence>MNHKAYTILMALELTSISIKYGGSNTNPFQHSTPILLLFLTVTCSHLLASTAQTTLPTIFIFHVSGAVGCEALLWILIAPEFLWCYVINLFLLLLASFCFNYNHINQLIRHTTHDPNLEPRVQD</sequence>
<evidence type="ECO:0000313" key="2">
    <source>
        <dbReference type="EMBL" id="QCE13898.1"/>
    </source>
</evidence>